<protein>
    <submittedName>
        <fullName evidence="2">Uncharacterized protein</fullName>
    </submittedName>
</protein>
<feature type="compositionally biased region" description="Basic and acidic residues" evidence="1">
    <location>
        <begin position="110"/>
        <end position="123"/>
    </location>
</feature>
<evidence type="ECO:0000313" key="2">
    <source>
        <dbReference type="EMBL" id="KAK6319278.1"/>
    </source>
</evidence>
<accession>A0AAN8R1G1</accession>
<feature type="compositionally biased region" description="Acidic residues" evidence="1">
    <location>
        <begin position="134"/>
        <end position="147"/>
    </location>
</feature>
<feature type="region of interest" description="Disordered" evidence="1">
    <location>
        <begin position="65"/>
        <end position="170"/>
    </location>
</feature>
<comment type="caution">
    <text evidence="2">The sequence shown here is derived from an EMBL/GenBank/DDBJ whole genome shotgun (WGS) entry which is preliminary data.</text>
</comment>
<feature type="compositionally biased region" description="Low complexity" evidence="1">
    <location>
        <begin position="124"/>
        <end position="133"/>
    </location>
</feature>
<name>A0AAN8R1G1_9TELE</name>
<dbReference type="Proteomes" id="UP001356427">
    <property type="component" value="Unassembled WGS sequence"/>
</dbReference>
<organism evidence="2 3">
    <name type="scientific">Coregonus suidteri</name>
    <dbReference type="NCBI Taxonomy" id="861788"/>
    <lineage>
        <taxon>Eukaryota</taxon>
        <taxon>Metazoa</taxon>
        <taxon>Chordata</taxon>
        <taxon>Craniata</taxon>
        <taxon>Vertebrata</taxon>
        <taxon>Euteleostomi</taxon>
        <taxon>Actinopterygii</taxon>
        <taxon>Neopterygii</taxon>
        <taxon>Teleostei</taxon>
        <taxon>Protacanthopterygii</taxon>
        <taxon>Salmoniformes</taxon>
        <taxon>Salmonidae</taxon>
        <taxon>Coregoninae</taxon>
        <taxon>Coregonus</taxon>
    </lineage>
</organism>
<dbReference type="EMBL" id="JAGTTL010000008">
    <property type="protein sequence ID" value="KAK6319278.1"/>
    <property type="molecule type" value="Genomic_DNA"/>
</dbReference>
<evidence type="ECO:0000256" key="1">
    <source>
        <dbReference type="SAM" id="MobiDB-lite"/>
    </source>
</evidence>
<keyword evidence="3" id="KW-1185">Reference proteome</keyword>
<gene>
    <name evidence="2" type="ORF">J4Q44_G00104890</name>
</gene>
<proteinExistence type="predicted"/>
<feature type="compositionally biased region" description="Basic and acidic residues" evidence="1">
    <location>
        <begin position="148"/>
        <end position="170"/>
    </location>
</feature>
<reference evidence="2 3" key="1">
    <citation type="submission" date="2021-04" db="EMBL/GenBank/DDBJ databases">
        <authorList>
            <person name="De Guttry C."/>
            <person name="Zahm M."/>
            <person name="Klopp C."/>
            <person name="Cabau C."/>
            <person name="Louis A."/>
            <person name="Berthelot C."/>
            <person name="Parey E."/>
            <person name="Roest Crollius H."/>
            <person name="Montfort J."/>
            <person name="Robinson-Rechavi M."/>
            <person name="Bucao C."/>
            <person name="Bouchez O."/>
            <person name="Gislard M."/>
            <person name="Lluch J."/>
            <person name="Milhes M."/>
            <person name="Lampietro C."/>
            <person name="Lopez Roques C."/>
            <person name="Donnadieu C."/>
            <person name="Braasch I."/>
            <person name="Desvignes T."/>
            <person name="Postlethwait J."/>
            <person name="Bobe J."/>
            <person name="Wedekind C."/>
            <person name="Guiguen Y."/>
        </authorList>
    </citation>
    <scope>NUCLEOTIDE SEQUENCE [LARGE SCALE GENOMIC DNA]</scope>
    <source>
        <strain evidence="2">Cs_M1</strain>
        <tissue evidence="2">Blood</tissue>
    </source>
</reference>
<evidence type="ECO:0000313" key="3">
    <source>
        <dbReference type="Proteomes" id="UP001356427"/>
    </source>
</evidence>
<dbReference type="AlphaFoldDB" id="A0AAN8R1G1"/>
<sequence length="170" mass="18490">MVHSSVYCYGRNAVLSDVQRQLHAWPFIEINTGDLTHYMAPLSSQSGFHHTGFVVPELITQTAAKTPVTEESLDQDRGTDIAGAKTHCDVSSTLSGQVQDQGDGEEQGQAEEHINDKHGDRGSSESVGSGSSFEELDLVEEMVEELERELGMEGREEEGLTVEEGAKEAP</sequence>